<evidence type="ECO:0000256" key="1">
    <source>
        <dbReference type="ARBA" id="ARBA00023266"/>
    </source>
</evidence>
<dbReference type="Pfam" id="PF26341">
    <property type="entry name" value="AAA_SelU"/>
    <property type="match status" value="1"/>
</dbReference>
<dbReference type="SMART" id="SM00450">
    <property type="entry name" value="RHOD"/>
    <property type="match status" value="1"/>
</dbReference>
<evidence type="ECO:0000259" key="2">
    <source>
        <dbReference type="PROSITE" id="PS50206"/>
    </source>
</evidence>
<dbReference type="Pfam" id="PF00581">
    <property type="entry name" value="Rhodanese"/>
    <property type="match status" value="1"/>
</dbReference>
<dbReference type="InterPro" id="IPR001763">
    <property type="entry name" value="Rhodanese-like_dom"/>
</dbReference>
<dbReference type="Proteomes" id="UP001190700">
    <property type="component" value="Unassembled WGS sequence"/>
</dbReference>
<protein>
    <recommendedName>
        <fullName evidence="2">Rhodanese domain-containing protein</fullName>
    </recommendedName>
</protein>
<dbReference type="Gene3D" id="1.25.40.10">
    <property type="entry name" value="Tetratricopeptide repeat domain"/>
    <property type="match status" value="1"/>
</dbReference>
<dbReference type="GO" id="GO:0043828">
    <property type="term" value="F:tRNA 2-selenouridine synthase activity"/>
    <property type="evidence" value="ECO:0007669"/>
    <property type="project" value="InterPro"/>
</dbReference>
<keyword evidence="1" id="KW-0711">Selenium</keyword>
<comment type="caution">
    <text evidence="3">The sequence shown here is derived from an EMBL/GenBank/DDBJ whole genome shotgun (WGS) entry which is preliminary data.</text>
</comment>
<gene>
    <name evidence="3" type="ORF">CYMTET_24483</name>
</gene>
<dbReference type="InterPro" id="IPR017582">
    <property type="entry name" value="SelU"/>
</dbReference>
<dbReference type="EMBL" id="LGRX02012738">
    <property type="protein sequence ID" value="KAK3266923.1"/>
    <property type="molecule type" value="Genomic_DNA"/>
</dbReference>
<dbReference type="SUPFAM" id="SSF48452">
    <property type="entry name" value="TPR-like"/>
    <property type="match status" value="1"/>
</dbReference>
<name>A0AAE0FW80_9CHLO</name>
<sequence length="607" mass="66380">MGTPFGADPFPDLTGGKANCGGATRLDIDSFLQLAYTSGDALRDENLKPKSSSPSDLNSFNPKHLIIDVRSPAEYAQGHFPGAFNVPLFSNEQRADVGTLYCKQGRLEAIKAGLDVVGPKLRSYVDFVEAHGLQPDGEPCLVYCWRGGMRSSSVAWLLSLCSFKCYTLEGGYKGFRKWVLNTVVGQPSTAAGKWSGAEIPKPDNSSKMIKAHLGEANGAGHDDGTKTTPKAIQEYLAGESCLGDEDWQKAADCFTAAIESGHPQPGACHNRRGQCLAQLGEHERALADFQRVWTDFRITPIQRLTAFLNGSRENCSLGNFEEAEKCLEGALELQPGWKRASKELVLVRRARDTGLTAGSEQQAQAAPPPTCSKLQLFVLGGRTGSGKTRVLHEMQAMGAQMIDLEGLAQHCGSTFGRLRHTIPQPTNEHYENLLAVACHRADPQQPVWIEHEDTHVGSCHVVPSPLFKMITFTPAALVMMEIPTECRIEHLMKEYCSEEAAAGTAEWTESVKRSIVSLKKRLGGERCDKAVAAIESGDYCTVVKMMLDYYDRLYDKHATRNQNDSLIRLKCEGADHTANARYILDATSKLALSNEGLQAALSTMQIE</sequence>
<dbReference type="GO" id="GO:0002098">
    <property type="term" value="P:tRNA wobble uridine modification"/>
    <property type="evidence" value="ECO:0007669"/>
    <property type="project" value="InterPro"/>
</dbReference>
<dbReference type="InterPro" id="IPR036873">
    <property type="entry name" value="Rhodanese-like_dom_sf"/>
</dbReference>
<keyword evidence="4" id="KW-1185">Reference proteome</keyword>
<evidence type="ECO:0000313" key="3">
    <source>
        <dbReference type="EMBL" id="KAK3266923.1"/>
    </source>
</evidence>
<dbReference type="Pfam" id="PF13181">
    <property type="entry name" value="TPR_8"/>
    <property type="match status" value="1"/>
</dbReference>
<dbReference type="CDD" id="cd01520">
    <property type="entry name" value="RHOD_YbbB"/>
    <property type="match status" value="1"/>
</dbReference>
<organism evidence="3 4">
    <name type="scientific">Cymbomonas tetramitiformis</name>
    <dbReference type="NCBI Taxonomy" id="36881"/>
    <lineage>
        <taxon>Eukaryota</taxon>
        <taxon>Viridiplantae</taxon>
        <taxon>Chlorophyta</taxon>
        <taxon>Pyramimonadophyceae</taxon>
        <taxon>Pyramimonadales</taxon>
        <taxon>Pyramimonadaceae</taxon>
        <taxon>Cymbomonas</taxon>
    </lineage>
</organism>
<proteinExistence type="predicted"/>
<dbReference type="PANTHER" id="PTHR30401:SF0">
    <property type="entry name" value="TRNA 2-SELENOURIDINE SYNTHASE"/>
    <property type="match status" value="1"/>
</dbReference>
<evidence type="ECO:0000313" key="4">
    <source>
        <dbReference type="Proteomes" id="UP001190700"/>
    </source>
</evidence>
<accession>A0AAE0FW80</accession>
<dbReference type="SUPFAM" id="SSF52821">
    <property type="entry name" value="Rhodanese/Cell cycle control phosphatase"/>
    <property type="match status" value="1"/>
</dbReference>
<dbReference type="AlphaFoldDB" id="A0AAE0FW80"/>
<reference evidence="3 4" key="1">
    <citation type="journal article" date="2015" name="Genome Biol. Evol.">
        <title>Comparative Genomics of a Bacterivorous Green Alga Reveals Evolutionary Causalities and Consequences of Phago-Mixotrophic Mode of Nutrition.</title>
        <authorList>
            <person name="Burns J.A."/>
            <person name="Paasch A."/>
            <person name="Narechania A."/>
            <person name="Kim E."/>
        </authorList>
    </citation>
    <scope>NUCLEOTIDE SEQUENCE [LARGE SCALE GENOMIC DNA]</scope>
    <source>
        <strain evidence="3 4">PLY_AMNH</strain>
    </source>
</reference>
<dbReference type="InterPro" id="IPR058840">
    <property type="entry name" value="AAA_SelU"/>
</dbReference>
<dbReference type="InterPro" id="IPR019734">
    <property type="entry name" value="TPR_rpt"/>
</dbReference>
<dbReference type="PROSITE" id="PS50206">
    <property type="entry name" value="RHODANESE_3"/>
    <property type="match status" value="1"/>
</dbReference>
<dbReference type="Gene3D" id="3.40.250.10">
    <property type="entry name" value="Rhodanese-like domain"/>
    <property type="match status" value="1"/>
</dbReference>
<dbReference type="InterPro" id="IPR011990">
    <property type="entry name" value="TPR-like_helical_dom_sf"/>
</dbReference>
<dbReference type="PANTHER" id="PTHR30401">
    <property type="entry name" value="TRNA 2-SELENOURIDINE SYNTHASE"/>
    <property type="match status" value="1"/>
</dbReference>
<feature type="domain" description="Rhodanese" evidence="2">
    <location>
        <begin position="60"/>
        <end position="184"/>
    </location>
</feature>
<dbReference type="Pfam" id="PF13432">
    <property type="entry name" value="TPR_16"/>
    <property type="match status" value="1"/>
</dbReference>